<protein>
    <submittedName>
        <fullName evidence="2">Uncharacterized protein</fullName>
    </submittedName>
</protein>
<dbReference type="EMBL" id="GL832956">
    <property type="protein sequence ID" value="EGD76266.1"/>
    <property type="molecule type" value="Genomic_DNA"/>
</dbReference>
<evidence type="ECO:0000256" key="1">
    <source>
        <dbReference type="SAM" id="MobiDB-lite"/>
    </source>
</evidence>
<sequence length="164" mass="18834">MYEQPRWLTVEESRELLEKEAVALSHTKAEKARSKARKEAEQEEDEDDEDGDEDGEDDKKDSKKTGKKNNKGKTKGNKVRGNKHSKDTTSTNDDDANGDDDEDKKSEGDVLEALRRKARSHELKRDARRRKNAGIGGMPINPVELKKLHNKRREHNRKLNLMDD</sequence>
<dbReference type="KEGG" id="sre:PTSG_00969"/>
<dbReference type="InParanoid" id="F2TY07"/>
<feature type="compositionally biased region" description="Basic residues" evidence="1">
    <location>
        <begin position="148"/>
        <end position="158"/>
    </location>
</feature>
<proteinExistence type="predicted"/>
<feature type="region of interest" description="Disordered" evidence="1">
    <location>
        <begin position="21"/>
        <end position="164"/>
    </location>
</feature>
<feature type="compositionally biased region" description="Basic and acidic residues" evidence="1">
    <location>
        <begin position="103"/>
        <end position="125"/>
    </location>
</feature>
<accession>F2TY07</accession>
<name>F2TY07_SALR5</name>
<keyword evidence="3" id="KW-1185">Reference proteome</keyword>
<dbReference type="AlphaFoldDB" id="F2TY07"/>
<organism evidence="3">
    <name type="scientific">Salpingoeca rosetta (strain ATCC 50818 / BSB-021)</name>
    <dbReference type="NCBI Taxonomy" id="946362"/>
    <lineage>
        <taxon>Eukaryota</taxon>
        <taxon>Choanoflagellata</taxon>
        <taxon>Craspedida</taxon>
        <taxon>Salpingoecidae</taxon>
        <taxon>Salpingoeca</taxon>
    </lineage>
</organism>
<feature type="compositionally biased region" description="Acidic residues" evidence="1">
    <location>
        <begin position="41"/>
        <end position="56"/>
    </location>
</feature>
<evidence type="ECO:0000313" key="3">
    <source>
        <dbReference type="Proteomes" id="UP000007799"/>
    </source>
</evidence>
<reference evidence="2" key="1">
    <citation type="submission" date="2009-08" db="EMBL/GenBank/DDBJ databases">
        <title>Annotation of Salpingoeca rosetta.</title>
        <authorList>
            <consortium name="The Broad Institute Genome Sequencing Platform"/>
            <person name="Russ C."/>
            <person name="Cuomo C."/>
            <person name="Burger G."/>
            <person name="Gray M.W."/>
            <person name="Holland P.W.H."/>
            <person name="King N."/>
            <person name="Lang F.B.F."/>
            <person name="Roger A.J."/>
            <person name="Ruiz-Trillo I."/>
            <person name="Young S.K."/>
            <person name="Zeng Q."/>
            <person name="Gargeya S."/>
            <person name="Alvarado L."/>
            <person name="Berlin A."/>
            <person name="Chapman S.B."/>
            <person name="Chen Z."/>
            <person name="Freedman E."/>
            <person name="Gellesch M."/>
            <person name="Goldberg J."/>
            <person name="Griggs A."/>
            <person name="Gujja S."/>
            <person name="Heilman E."/>
            <person name="Heiman D."/>
            <person name="Howarth C."/>
            <person name="Mehta T."/>
            <person name="Neiman D."/>
            <person name="Pearson M."/>
            <person name="Roberts A."/>
            <person name="Saif S."/>
            <person name="Shea T."/>
            <person name="Shenoy N."/>
            <person name="Sisk P."/>
            <person name="Stolte C."/>
            <person name="Sykes S."/>
            <person name="White J."/>
            <person name="Yandava C."/>
            <person name="Haas B."/>
            <person name="Nusbaum C."/>
            <person name="Birren B."/>
        </authorList>
    </citation>
    <scope>NUCLEOTIDE SEQUENCE [LARGE SCALE GENOMIC DNA]</scope>
    <source>
        <strain evidence="2">ATCC 50818</strain>
    </source>
</reference>
<dbReference type="Proteomes" id="UP000007799">
    <property type="component" value="Unassembled WGS sequence"/>
</dbReference>
<gene>
    <name evidence="2" type="ORF">PTSG_00969</name>
</gene>
<feature type="compositionally biased region" description="Basic residues" evidence="1">
    <location>
        <begin position="65"/>
        <end position="83"/>
    </location>
</feature>
<dbReference type="GeneID" id="16079036"/>
<evidence type="ECO:0000313" key="2">
    <source>
        <dbReference type="EMBL" id="EGD76266.1"/>
    </source>
</evidence>
<feature type="compositionally biased region" description="Basic and acidic residues" evidence="1">
    <location>
        <begin position="21"/>
        <end position="40"/>
    </location>
</feature>
<feature type="compositionally biased region" description="Acidic residues" evidence="1">
    <location>
        <begin position="92"/>
        <end position="102"/>
    </location>
</feature>
<dbReference type="RefSeq" id="XP_004998441.1">
    <property type="nucleotide sequence ID" value="XM_004998384.1"/>
</dbReference>